<name>A0A017SI09_ASPRC</name>
<dbReference type="AlphaFoldDB" id="A0A017SI09"/>
<dbReference type="GeneID" id="63696642"/>
<evidence type="ECO:0008006" key="3">
    <source>
        <dbReference type="Google" id="ProtNLM"/>
    </source>
</evidence>
<dbReference type="HOGENOM" id="CLU_2291121_0_0_1"/>
<protein>
    <recommendedName>
        <fullName evidence="3">BTB domain-containing protein</fullName>
    </recommendedName>
</protein>
<accession>A0A017SI09</accession>
<reference evidence="2" key="1">
    <citation type="journal article" date="2014" name="Nat. Commun.">
        <title>Genomic adaptations of the halophilic Dead Sea filamentous fungus Eurotium rubrum.</title>
        <authorList>
            <person name="Kis-Papo T."/>
            <person name="Weig A.R."/>
            <person name="Riley R."/>
            <person name="Persoh D."/>
            <person name="Salamov A."/>
            <person name="Sun H."/>
            <person name="Lipzen A."/>
            <person name="Wasser S.P."/>
            <person name="Rambold G."/>
            <person name="Grigoriev I.V."/>
            <person name="Nevo E."/>
        </authorList>
    </citation>
    <scope>NUCLEOTIDE SEQUENCE [LARGE SCALE GENOMIC DNA]</scope>
    <source>
        <strain evidence="2">CBS 135680</strain>
    </source>
</reference>
<dbReference type="Proteomes" id="UP000019804">
    <property type="component" value="Unassembled WGS sequence"/>
</dbReference>
<evidence type="ECO:0000313" key="1">
    <source>
        <dbReference type="EMBL" id="EYE96582.1"/>
    </source>
</evidence>
<gene>
    <name evidence="1" type="ORF">EURHEDRAFT_411085</name>
</gene>
<proteinExistence type="predicted"/>
<dbReference type="STRING" id="1388766.A0A017SI09"/>
<organism evidence="1 2">
    <name type="scientific">Aspergillus ruber (strain CBS 135680)</name>
    <dbReference type="NCBI Taxonomy" id="1388766"/>
    <lineage>
        <taxon>Eukaryota</taxon>
        <taxon>Fungi</taxon>
        <taxon>Dikarya</taxon>
        <taxon>Ascomycota</taxon>
        <taxon>Pezizomycotina</taxon>
        <taxon>Eurotiomycetes</taxon>
        <taxon>Eurotiomycetidae</taxon>
        <taxon>Eurotiales</taxon>
        <taxon>Aspergillaceae</taxon>
        <taxon>Aspergillus</taxon>
        <taxon>Aspergillus subgen. Aspergillus</taxon>
    </lineage>
</organism>
<dbReference type="OrthoDB" id="5326346at2759"/>
<dbReference type="RefSeq" id="XP_040640270.1">
    <property type="nucleotide sequence ID" value="XM_040781518.1"/>
</dbReference>
<sequence>MILENANAPFAVWSENKKDVEISQESETKKEITKYEYRIQVSAKHLMLASPVFKKTLSGGWEESITLAKKGPVEIKVDSWDVGAFVIFYEDYPLSTQCHTA</sequence>
<keyword evidence="2" id="KW-1185">Reference proteome</keyword>
<evidence type="ECO:0000313" key="2">
    <source>
        <dbReference type="Proteomes" id="UP000019804"/>
    </source>
</evidence>
<dbReference type="EMBL" id="KK088418">
    <property type="protein sequence ID" value="EYE96582.1"/>
    <property type="molecule type" value="Genomic_DNA"/>
</dbReference>